<evidence type="ECO:0000313" key="1">
    <source>
        <dbReference type="EMBL" id="SFN77150.1"/>
    </source>
</evidence>
<proteinExistence type="predicted"/>
<protein>
    <submittedName>
        <fullName evidence="1">Uncharacterized protein</fullName>
    </submittedName>
</protein>
<keyword evidence="2" id="KW-1185">Reference proteome</keyword>
<accession>A0A1I5BQZ3</accession>
<organism evidence="1 2">
    <name type="scientific">Anaerocolumna aminovalerica</name>
    <dbReference type="NCBI Taxonomy" id="1527"/>
    <lineage>
        <taxon>Bacteria</taxon>
        <taxon>Bacillati</taxon>
        <taxon>Bacillota</taxon>
        <taxon>Clostridia</taxon>
        <taxon>Lachnospirales</taxon>
        <taxon>Lachnospiraceae</taxon>
        <taxon>Anaerocolumna</taxon>
    </lineage>
</organism>
<sequence length="140" mass="16771">MLTVEQLKAAGAIYLEHIQEGFEKYNYKIVTWNQEEACEHIRELWLLNDPEHSFADFYYYKLNNEAKKKVDSMFNEEEMNYIKGISNPLEEVIFPLDEILINILVKLNYSEMLFSTFYFTKEPCTLWGNYHGEYVVFQPK</sequence>
<name>A0A1I5BQZ3_9FIRM</name>
<dbReference type="RefSeq" id="WP_091683625.1">
    <property type="nucleotide sequence ID" value="NZ_BAABFM010000003.1"/>
</dbReference>
<dbReference type="EMBL" id="FOWD01000001">
    <property type="protein sequence ID" value="SFN77150.1"/>
    <property type="molecule type" value="Genomic_DNA"/>
</dbReference>
<dbReference type="STRING" id="1527.SAMN04489757_101162"/>
<gene>
    <name evidence="1" type="ORF">SAMN04489757_101162</name>
</gene>
<evidence type="ECO:0000313" key="2">
    <source>
        <dbReference type="Proteomes" id="UP000198806"/>
    </source>
</evidence>
<dbReference type="OrthoDB" id="1952652at2"/>
<reference evidence="1 2" key="1">
    <citation type="submission" date="2016-10" db="EMBL/GenBank/DDBJ databases">
        <authorList>
            <person name="de Groot N.N."/>
        </authorList>
    </citation>
    <scope>NUCLEOTIDE SEQUENCE [LARGE SCALE GENOMIC DNA]</scope>
    <source>
        <strain evidence="1 2">DSM 1283</strain>
    </source>
</reference>
<dbReference type="AlphaFoldDB" id="A0A1I5BQZ3"/>
<dbReference type="Proteomes" id="UP000198806">
    <property type="component" value="Unassembled WGS sequence"/>
</dbReference>